<gene>
    <name evidence="2" type="ORF">DTL3_0883</name>
</gene>
<dbReference type="RefSeq" id="WP_045087687.1">
    <property type="nucleotide sequence ID" value="NZ_LN824141.1"/>
</dbReference>
<proteinExistence type="predicted"/>
<dbReference type="PANTHER" id="PTHR43415">
    <property type="entry name" value="SPERMIDINE N(1)-ACETYLTRANSFERASE"/>
    <property type="match status" value="1"/>
</dbReference>
<dbReference type="Pfam" id="PF00583">
    <property type="entry name" value="Acetyltransf_1"/>
    <property type="match status" value="1"/>
</dbReference>
<dbReference type="HOGENOM" id="CLU_013985_19_1_0"/>
<evidence type="ECO:0000313" key="3">
    <source>
        <dbReference type="Proteomes" id="UP000032809"/>
    </source>
</evidence>
<dbReference type="KEGG" id="dtn:DTL3_0883"/>
<name>A0A0C7NQP3_DEFTU</name>
<keyword evidence="3" id="KW-1185">Reference proteome</keyword>
<dbReference type="GO" id="GO:0016747">
    <property type="term" value="F:acyltransferase activity, transferring groups other than amino-acyl groups"/>
    <property type="evidence" value="ECO:0007669"/>
    <property type="project" value="InterPro"/>
</dbReference>
<reference evidence="3" key="1">
    <citation type="submission" date="2014-11" db="EMBL/GenBank/DDBJ databases">
        <authorList>
            <person name="Wibberg D."/>
        </authorList>
    </citation>
    <scope>NUCLEOTIDE SEQUENCE [LARGE SCALE GENOMIC DNA]</scope>
    <source>
        <strain evidence="3">L3</strain>
    </source>
</reference>
<dbReference type="AlphaFoldDB" id="A0A0C7NQP3"/>
<dbReference type="SUPFAM" id="SSF55729">
    <property type="entry name" value="Acyl-CoA N-acyltransferases (Nat)"/>
    <property type="match status" value="1"/>
</dbReference>
<dbReference type="Gene3D" id="3.40.630.30">
    <property type="match status" value="1"/>
</dbReference>
<dbReference type="CDD" id="cd04301">
    <property type="entry name" value="NAT_SF"/>
    <property type="match status" value="1"/>
</dbReference>
<organism evidence="2 3">
    <name type="scientific">Defluviitoga tunisiensis</name>
    <dbReference type="NCBI Taxonomy" id="1006576"/>
    <lineage>
        <taxon>Bacteria</taxon>
        <taxon>Thermotogati</taxon>
        <taxon>Thermotogota</taxon>
        <taxon>Thermotogae</taxon>
        <taxon>Petrotogales</taxon>
        <taxon>Petrotogaceae</taxon>
        <taxon>Defluviitoga</taxon>
    </lineage>
</organism>
<dbReference type="InterPro" id="IPR016181">
    <property type="entry name" value="Acyl_CoA_acyltransferase"/>
</dbReference>
<dbReference type="EMBL" id="LN824141">
    <property type="protein sequence ID" value="CEP78187.1"/>
    <property type="molecule type" value="Genomic_DNA"/>
</dbReference>
<dbReference type="PROSITE" id="PS51186">
    <property type="entry name" value="GNAT"/>
    <property type="match status" value="1"/>
</dbReference>
<accession>A0A0C7NQP3</accession>
<dbReference type="OrthoDB" id="948250at2"/>
<evidence type="ECO:0000259" key="1">
    <source>
        <dbReference type="PROSITE" id="PS51186"/>
    </source>
</evidence>
<dbReference type="Proteomes" id="UP000032809">
    <property type="component" value="Chromosome I"/>
</dbReference>
<evidence type="ECO:0000313" key="2">
    <source>
        <dbReference type="EMBL" id="CEP78187.1"/>
    </source>
</evidence>
<keyword evidence="2" id="KW-0808">Transferase</keyword>
<protein>
    <submittedName>
        <fullName evidence="2">Acetyltransferase (GNAT) domain</fullName>
    </submittedName>
</protein>
<sequence length="178" mass="20570">MKICKLKNGKELVIRKAVREDASKIIDFTKTVFGETTYLTRTPEEFLITVEEEEKFIEETNKKNNCIFLVAEVDNEIVGTLTFSASSSHRTRHIGEFGMSVKKAYWGLGIGSNLLAYLIDWARETGVIRKINLKMREDNVRARALYEKFGFKTEGIITRYFYIEGKFYNVIEMGLEVN</sequence>
<dbReference type="STRING" id="1006576.DTL3_0883"/>
<dbReference type="PANTHER" id="PTHR43415:SF3">
    <property type="entry name" value="GNAT-FAMILY ACETYLTRANSFERASE"/>
    <property type="match status" value="1"/>
</dbReference>
<dbReference type="InterPro" id="IPR000182">
    <property type="entry name" value="GNAT_dom"/>
</dbReference>
<feature type="domain" description="N-acetyltransferase" evidence="1">
    <location>
        <begin position="12"/>
        <end position="178"/>
    </location>
</feature>